<organism evidence="1">
    <name type="scientific">Billgrantia gudaonensis</name>
    <dbReference type="NCBI Taxonomy" id="376427"/>
    <lineage>
        <taxon>Bacteria</taxon>
        <taxon>Pseudomonadati</taxon>
        <taxon>Pseudomonadota</taxon>
        <taxon>Gammaproteobacteria</taxon>
        <taxon>Oceanospirillales</taxon>
        <taxon>Halomonadaceae</taxon>
        <taxon>Billgrantia</taxon>
    </lineage>
</organism>
<dbReference type="EMBL" id="RXHI01000020">
    <property type="protein sequence ID" value="RUA22254.1"/>
    <property type="molecule type" value="Genomic_DNA"/>
</dbReference>
<reference evidence="1" key="1">
    <citation type="submission" date="2018-12" db="EMBL/GenBank/DDBJ databases">
        <authorList>
            <person name="Jadhav K."/>
            <person name="Kushwaha B."/>
            <person name="Jadhav I."/>
        </authorList>
    </citation>
    <scope>NUCLEOTIDE SEQUENCE [LARGE SCALE GENOMIC DNA]</scope>
    <source>
        <strain evidence="1">SBS 10</strain>
    </source>
</reference>
<dbReference type="AlphaFoldDB" id="A0A3S0QFQ3"/>
<protein>
    <submittedName>
        <fullName evidence="1">Uncharacterized protein</fullName>
    </submittedName>
</protein>
<name>A0A3S0QFQ3_9GAMM</name>
<evidence type="ECO:0000313" key="1">
    <source>
        <dbReference type="EMBL" id="RUA22254.1"/>
    </source>
</evidence>
<comment type="caution">
    <text evidence="1">The sequence shown here is derived from an EMBL/GenBank/DDBJ whole genome shotgun (WGS) entry which is preliminary data.</text>
</comment>
<sequence length="152" mass="17346">MTSRRARWWPPNPPWAEDPAFSVSFEGVLEEGRLYDVHYWIDSNFGEGSEGRCDPVSVDHQWRVALTDVSEALDLEVGHDPPRRRRLFQLRVTPCVRARERAGAVGFPRFRLDALLLPCLRQSRWGAEQRRPCGVAGAINAWLAVRSGVHNE</sequence>
<proteinExistence type="predicted"/>
<gene>
    <name evidence="1" type="ORF">DSL92_06615</name>
</gene>
<accession>A0A3S0QFQ3</accession>